<dbReference type="Pfam" id="PF01436">
    <property type="entry name" value="NHL"/>
    <property type="match status" value="1"/>
</dbReference>
<gene>
    <name evidence="2" type="ORF">PoB_006706500</name>
</gene>
<dbReference type="AlphaFoldDB" id="A0AAV4D9B7"/>
<evidence type="ECO:0000256" key="1">
    <source>
        <dbReference type="ARBA" id="ARBA00022737"/>
    </source>
</evidence>
<reference evidence="2 3" key="1">
    <citation type="journal article" date="2021" name="Elife">
        <title>Chloroplast acquisition without the gene transfer in kleptoplastic sea slugs, Plakobranchus ocellatus.</title>
        <authorList>
            <person name="Maeda T."/>
            <person name="Takahashi S."/>
            <person name="Yoshida T."/>
            <person name="Shimamura S."/>
            <person name="Takaki Y."/>
            <person name="Nagai Y."/>
            <person name="Toyoda A."/>
            <person name="Suzuki Y."/>
            <person name="Arimoto A."/>
            <person name="Ishii H."/>
            <person name="Satoh N."/>
            <person name="Nishiyama T."/>
            <person name="Hasebe M."/>
            <person name="Maruyama T."/>
            <person name="Minagawa J."/>
            <person name="Obokata J."/>
            <person name="Shigenobu S."/>
        </authorList>
    </citation>
    <scope>NUCLEOTIDE SEQUENCE [LARGE SCALE GENOMIC DNA]</scope>
</reference>
<comment type="caution">
    <text evidence="2">The sequence shown here is derived from an EMBL/GenBank/DDBJ whole genome shotgun (WGS) entry which is preliminary data.</text>
</comment>
<dbReference type="InterPro" id="IPR011042">
    <property type="entry name" value="6-blade_b-propeller_TolB-like"/>
</dbReference>
<dbReference type="InterPro" id="IPR001258">
    <property type="entry name" value="NHL_repeat"/>
</dbReference>
<name>A0AAV4D9B7_9GAST</name>
<evidence type="ECO:0000313" key="2">
    <source>
        <dbReference type="EMBL" id="GFO40560.1"/>
    </source>
</evidence>
<dbReference type="Proteomes" id="UP000735302">
    <property type="component" value="Unassembled WGS sequence"/>
</dbReference>
<dbReference type="Gene3D" id="2.120.10.30">
    <property type="entry name" value="TolB, C-terminal domain"/>
    <property type="match status" value="1"/>
</dbReference>
<dbReference type="EMBL" id="BLXT01007620">
    <property type="protein sequence ID" value="GFO40560.1"/>
    <property type="molecule type" value="Genomic_DNA"/>
</dbReference>
<sequence>MEIAEDGSLVCSTLDKTIARVHMDTNTVFFDASVPQIKDPHGVAIASDGSILVTDGSNKMLHLVSPQGAYTKQLWSVRSDTDCRNKLLSVSMNSSVCVCD</sequence>
<proteinExistence type="predicted"/>
<dbReference type="SUPFAM" id="SSF101898">
    <property type="entry name" value="NHL repeat"/>
    <property type="match status" value="1"/>
</dbReference>
<protein>
    <recommendedName>
        <fullName evidence="4">SMP-30/Gluconolactonase/LRE-like region domain-containing protein</fullName>
    </recommendedName>
</protein>
<keyword evidence="3" id="KW-1185">Reference proteome</keyword>
<keyword evidence="1" id="KW-0677">Repeat</keyword>
<evidence type="ECO:0008006" key="4">
    <source>
        <dbReference type="Google" id="ProtNLM"/>
    </source>
</evidence>
<accession>A0AAV4D9B7</accession>
<organism evidence="2 3">
    <name type="scientific">Plakobranchus ocellatus</name>
    <dbReference type="NCBI Taxonomy" id="259542"/>
    <lineage>
        <taxon>Eukaryota</taxon>
        <taxon>Metazoa</taxon>
        <taxon>Spiralia</taxon>
        <taxon>Lophotrochozoa</taxon>
        <taxon>Mollusca</taxon>
        <taxon>Gastropoda</taxon>
        <taxon>Heterobranchia</taxon>
        <taxon>Euthyneura</taxon>
        <taxon>Panpulmonata</taxon>
        <taxon>Sacoglossa</taxon>
        <taxon>Placobranchoidea</taxon>
        <taxon>Plakobranchidae</taxon>
        <taxon>Plakobranchus</taxon>
    </lineage>
</organism>
<evidence type="ECO:0000313" key="3">
    <source>
        <dbReference type="Proteomes" id="UP000735302"/>
    </source>
</evidence>